<name>A0A2A7SH82_BURGA</name>
<dbReference type="EMBL" id="PDDY01000001">
    <property type="protein sequence ID" value="PEH42896.1"/>
    <property type="molecule type" value="Genomic_DNA"/>
</dbReference>
<dbReference type="InterPro" id="IPR018062">
    <property type="entry name" value="HTH_AraC-typ_CS"/>
</dbReference>
<feature type="domain" description="HTH araC/xylS-type" evidence="4">
    <location>
        <begin position="225"/>
        <end position="323"/>
    </location>
</feature>
<organism evidence="5 6">
    <name type="scientific">Burkholderia gladioli</name>
    <name type="common">Pseudomonas marginata</name>
    <name type="synonym">Phytomonas marginata</name>
    <dbReference type="NCBI Taxonomy" id="28095"/>
    <lineage>
        <taxon>Bacteria</taxon>
        <taxon>Pseudomonadati</taxon>
        <taxon>Pseudomonadota</taxon>
        <taxon>Betaproteobacteria</taxon>
        <taxon>Burkholderiales</taxon>
        <taxon>Burkholderiaceae</taxon>
        <taxon>Burkholderia</taxon>
    </lineage>
</organism>
<dbReference type="InterPro" id="IPR018060">
    <property type="entry name" value="HTH_AraC"/>
</dbReference>
<dbReference type="Proteomes" id="UP000220629">
    <property type="component" value="Unassembled WGS sequence"/>
</dbReference>
<dbReference type="GO" id="GO:0043565">
    <property type="term" value="F:sequence-specific DNA binding"/>
    <property type="evidence" value="ECO:0007669"/>
    <property type="project" value="InterPro"/>
</dbReference>
<dbReference type="AlphaFoldDB" id="A0A2A7SH82"/>
<dbReference type="Pfam" id="PF12833">
    <property type="entry name" value="HTH_18"/>
    <property type="match status" value="1"/>
</dbReference>
<dbReference type="PROSITE" id="PS01124">
    <property type="entry name" value="HTH_ARAC_FAMILY_2"/>
    <property type="match status" value="1"/>
</dbReference>
<protein>
    <recommendedName>
        <fullName evidence="4">HTH araC/xylS-type domain-containing protein</fullName>
    </recommendedName>
</protein>
<evidence type="ECO:0000259" key="4">
    <source>
        <dbReference type="PROSITE" id="PS01124"/>
    </source>
</evidence>
<evidence type="ECO:0000256" key="1">
    <source>
        <dbReference type="ARBA" id="ARBA00023015"/>
    </source>
</evidence>
<dbReference type="SUPFAM" id="SSF46689">
    <property type="entry name" value="Homeodomain-like"/>
    <property type="match status" value="2"/>
</dbReference>
<evidence type="ECO:0000256" key="2">
    <source>
        <dbReference type="ARBA" id="ARBA00023125"/>
    </source>
</evidence>
<dbReference type="GO" id="GO:0003700">
    <property type="term" value="F:DNA-binding transcription factor activity"/>
    <property type="evidence" value="ECO:0007669"/>
    <property type="project" value="InterPro"/>
</dbReference>
<dbReference type="SMART" id="SM00342">
    <property type="entry name" value="HTH_ARAC"/>
    <property type="match status" value="1"/>
</dbReference>
<keyword evidence="1" id="KW-0805">Transcription regulation</keyword>
<reference evidence="6" key="1">
    <citation type="submission" date="2017-09" db="EMBL/GenBank/DDBJ databases">
        <title>FDA dAtabase for Regulatory Grade micrObial Sequences (FDA-ARGOS): Supporting development and validation of Infectious Disease Dx tests.</title>
        <authorList>
            <person name="Minogue T."/>
            <person name="Wolcott M."/>
            <person name="Wasieloski L."/>
            <person name="Aguilar W."/>
            <person name="Moore D."/>
            <person name="Tallon L."/>
            <person name="Sadzewicz L."/>
            <person name="Ott S."/>
            <person name="Zhao X."/>
            <person name="Nagaraj S."/>
            <person name="Vavikolanu K."/>
            <person name="Aluvathingal J."/>
            <person name="Nadendla S."/>
            <person name="Sichtig H."/>
        </authorList>
    </citation>
    <scope>NUCLEOTIDE SEQUENCE [LARGE SCALE GENOMIC DNA]</scope>
    <source>
        <strain evidence="6">FDAARGOS_390</strain>
    </source>
</reference>
<evidence type="ECO:0000313" key="6">
    <source>
        <dbReference type="Proteomes" id="UP000220629"/>
    </source>
</evidence>
<comment type="caution">
    <text evidence="5">The sequence shown here is derived from an EMBL/GenBank/DDBJ whole genome shotgun (WGS) entry which is preliminary data.</text>
</comment>
<keyword evidence="3" id="KW-0804">Transcription</keyword>
<sequence length="327" mass="35970">MREGWQEMRIAPARRFFSRRRGMNPGARIRANRRPSSAVVQGARMREYDANLVSRSVTRLGGTSIELVRRRIEAGAPARLHVAHERHAIYAEMSRGFECERQVAGAARERFVSEPGLVSFRPAGSEVRGSTIGEGIVSYGLVLIDPRQDWLDDLQGALRPLTALRHARLAAELASMFEACAAGEAAGATPFAALHAQGRSLALLALLADQGGTAPAVDRVDARLAAVTAWIDAHLTQEFSLAELAEVAHLSVSQLVRQFRCRLGITPMRHVSNARLKEAQRLLVQTRWPVARIAAHLGYTDASHFTSRFRANTGATPAAWRRRLHGR</sequence>
<dbReference type="PROSITE" id="PS00041">
    <property type="entry name" value="HTH_ARAC_FAMILY_1"/>
    <property type="match status" value="1"/>
</dbReference>
<dbReference type="InterPro" id="IPR009057">
    <property type="entry name" value="Homeodomain-like_sf"/>
</dbReference>
<dbReference type="Gene3D" id="1.10.10.60">
    <property type="entry name" value="Homeodomain-like"/>
    <property type="match status" value="1"/>
</dbReference>
<gene>
    <name evidence="5" type="ORF">CRM94_12465</name>
</gene>
<keyword evidence="2" id="KW-0238">DNA-binding</keyword>
<evidence type="ECO:0000313" key="5">
    <source>
        <dbReference type="EMBL" id="PEH42896.1"/>
    </source>
</evidence>
<accession>A0A2A7SH82</accession>
<evidence type="ECO:0000256" key="3">
    <source>
        <dbReference type="ARBA" id="ARBA00023163"/>
    </source>
</evidence>
<proteinExistence type="predicted"/>
<dbReference type="PANTHER" id="PTHR46796">
    <property type="entry name" value="HTH-TYPE TRANSCRIPTIONAL ACTIVATOR RHAS-RELATED"/>
    <property type="match status" value="1"/>
</dbReference>
<dbReference type="InterPro" id="IPR050204">
    <property type="entry name" value="AraC_XylS_family_regulators"/>
</dbReference>